<evidence type="ECO:0000256" key="7">
    <source>
        <dbReference type="ARBA" id="ARBA00022801"/>
    </source>
</evidence>
<dbReference type="GO" id="GO:0008967">
    <property type="term" value="F:phosphoglycolate phosphatase activity"/>
    <property type="evidence" value="ECO:0007669"/>
    <property type="project" value="UniProtKB-EC"/>
</dbReference>
<evidence type="ECO:0000313" key="10">
    <source>
        <dbReference type="EMBL" id="HHL42165.1"/>
    </source>
</evidence>
<keyword evidence="9" id="KW-0119">Carbohydrate metabolism</keyword>
<dbReference type="PANTHER" id="PTHR43434:SF1">
    <property type="entry name" value="PHOSPHOGLYCOLATE PHOSPHATASE"/>
    <property type="match status" value="1"/>
</dbReference>
<keyword evidence="7 10" id="KW-0378">Hydrolase</keyword>
<dbReference type="EMBL" id="DRMJ01000045">
    <property type="protein sequence ID" value="HHL42165.1"/>
    <property type="molecule type" value="Genomic_DNA"/>
</dbReference>
<organism evidence="10">
    <name type="scientific">Hellea balneolensis</name>
    <dbReference type="NCBI Taxonomy" id="287478"/>
    <lineage>
        <taxon>Bacteria</taxon>
        <taxon>Pseudomonadati</taxon>
        <taxon>Pseudomonadota</taxon>
        <taxon>Alphaproteobacteria</taxon>
        <taxon>Maricaulales</taxon>
        <taxon>Robiginitomaculaceae</taxon>
        <taxon>Hellea</taxon>
    </lineage>
</organism>
<proteinExistence type="inferred from homology"/>
<dbReference type="Proteomes" id="UP000885830">
    <property type="component" value="Unassembled WGS sequence"/>
</dbReference>
<dbReference type="GO" id="GO:0005975">
    <property type="term" value="P:carbohydrate metabolic process"/>
    <property type="evidence" value="ECO:0007669"/>
    <property type="project" value="InterPro"/>
</dbReference>
<evidence type="ECO:0000256" key="3">
    <source>
        <dbReference type="ARBA" id="ARBA00004818"/>
    </source>
</evidence>
<keyword evidence="6" id="KW-0479">Metal-binding</keyword>
<dbReference type="InterPro" id="IPR050155">
    <property type="entry name" value="HAD-like_hydrolase_sf"/>
</dbReference>
<dbReference type="Gene3D" id="3.40.50.1000">
    <property type="entry name" value="HAD superfamily/HAD-like"/>
    <property type="match status" value="1"/>
</dbReference>
<keyword evidence="8" id="KW-0460">Magnesium</keyword>
<dbReference type="Gene3D" id="1.10.150.240">
    <property type="entry name" value="Putative phosphatase, domain 2"/>
    <property type="match status" value="1"/>
</dbReference>
<dbReference type="GO" id="GO:0005829">
    <property type="term" value="C:cytosol"/>
    <property type="evidence" value="ECO:0007669"/>
    <property type="project" value="TreeGrafter"/>
</dbReference>
<gene>
    <name evidence="10" type="primary">gph</name>
    <name evidence="10" type="ORF">ENJ42_00975</name>
</gene>
<evidence type="ECO:0000256" key="2">
    <source>
        <dbReference type="ARBA" id="ARBA00001946"/>
    </source>
</evidence>
<dbReference type="NCBIfam" id="TIGR01549">
    <property type="entry name" value="HAD-SF-IA-v1"/>
    <property type="match status" value="1"/>
</dbReference>
<evidence type="ECO:0000256" key="8">
    <source>
        <dbReference type="ARBA" id="ARBA00022842"/>
    </source>
</evidence>
<comment type="pathway">
    <text evidence="3">Organic acid metabolism; glycolate biosynthesis; glycolate from 2-phosphoglycolate: step 1/1.</text>
</comment>
<dbReference type="InterPro" id="IPR036412">
    <property type="entry name" value="HAD-like_sf"/>
</dbReference>
<evidence type="ECO:0000256" key="9">
    <source>
        <dbReference type="ARBA" id="ARBA00023277"/>
    </source>
</evidence>
<dbReference type="InterPro" id="IPR041492">
    <property type="entry name" value="HAD_2"/>
</dbReference>
<dbReference type="InterPro" id="IPR023214">
    <property type="entry name" value="HAD_sf"/>
</dbReference>
<dbReference type="SFLD" id="SFLDG01129">
    <property type="entry name" value="C1.5:_HAD__Beta-PGM__Phosphata"/>
    <property type="match status" value="1"/>
</dbReference>
<comment type="catalytic activity">
    <reaction evidence="1">
        <text>2-phosphoglycolate + H2O = glycolate + phosphate</text>
        <dbReference type="Rhea" id="RHEA:14369"/>
        <dbReference type="ChEBI" id="CHEBI:15377"/>
        <dbReference type="ChEBI" id="CHEBI:29805"/>
        <dbReference type="ChEBI" id="CHEBI:43474"/>
        <dbReference type="ChEBI" id="CHEBI:58033"/>
        <dbReference type="EC" id="3.1.3.18"/>
    </reaction>
</comment>
<dbReference type="GO" id="GO:0006281">
    <property type="term" value="P:DNA repair"/>
    <property type="evidence" value="ECO:0007669"/>
    <property type="project" value="TreeGrafter"/>
</dbReference>
<comment type="cofactor">
    <cofactor evidence="2">
        <name>Mg(2+)</name>
        <dbReference type="ChEBI" id="CHEBI:18420"/>
    </cofactor>
</comment>
<comment type="similarity">
    <text evidence="4">Belongs to the HAD-like hydrolase superfamily. CbbY/CbbZ/Gph/YieH family.</text>
</comment>
<evidence type="ECO:0000256" key="6">
    <source>
        <dbReference type="ARBA" id="ARBA00022723"/>
    </source>
</evidence>
<evidence type="ECO:0000256" key="4">
    <source>
        <dbReference type="ARBA" id="ARBA00006171"/>
    </source>
</evidence>
<comment type="caution">
    <text evidence="10">The sequence shown here is derived from an EMBL/GenBank/DDBJ whole genome shotgun (WGS) entry which is preliminary data.</text>
</comment>
<name>A0A7C5R7L0_9PROT</name>
<sequence length="223" mass="24516">MPVSLVFDLDGTLVDSAPDLHYCTNILLGELGKPELDLKTVTGFIGHGVGPLVKQVLVQTGHAHIDRDLQTMTDRFIEIYAANPARFCKPFAGVLETLETLQSLGHNMAICTNKSFQLARLVVDAVGIDRFCPVLIGGDSLPERKPDPAPLYECMHRLDTETCIYFGDSETDAKTAKNAQMPFLLHTKGYRKTPAHALYHTASFDDWSQVVGILSSENICSKP</sequence>
<reference evidence="10" key="1">
    <citation type="journal article" date="2020" name="mSystems">
        <title>Genome- and Community-Level Interaction Insights into Carbon Utilization and Element Cycling Functions of Hydrothermarchaeota in Hydrothermal Sediment.</title>
        <authorList>
            <person name="Zhou Z."/>
            <person name="Liu Y."/>
            <person name="Xu W."/>
            <person name="Pan J."/>
            <person name="Luo Z.H."/>
            <person name="Li M."/>
        </authorList>
    </citation>
    <scope>NUCLEOTIDE SEQUENCE [LARGE SCALE GENOMIC DNA]</scope>
    <source>
        <strain evidence="10">HyVt-485</strain>
    </source>
</reference>
<dbReference type="EC" id="3.1.3.18" evidence="5"/>
<dbReference type="NCBIfam" id="TIGR01449">
    <property type="entry name" value="PGP_bact"/>
    <property type="match status" value="1"/>
</dbReference>
<dbReference type="InterPro" id="IPR006439">
    <property type="entry name" value="HAD-SF_hydro_IA"/>
</dbReference>
<protein>
    <recommendedName>
        <fullName evidence="5">phosphoglycolate phosphatase</fullName>
        <ecNumber evidence="5">3.1.3.18</ecNumber>
    </recommendedName>
</protein>
<dbReference type="AlphaFoldDB" id="A0A7C5R7L0"/>
<dbReference type="InterPro" id="IPR023198">
    <property type="entry name" value="PGP-like_dom2"/>
</dbReference>
<evidence type="ECO:0000256" key="1">
    <source>
        <dbReference type="ARBA" id="ARBA00000830"/>
    </source>
</evidence>
<dbReference type="PANTHER" id="PTHR43434">
    <property type="entry name" value="PHOSPHOGLYCOLATE PHOSPHATASE"/>
    <property type="match status" value="1"/>
</dbReference>
<dbReference type="SFLD" id="SFLDS00003">
    <property type="entry name" value="Haloacid_Dehalogenase"/>
    <property type="match status" value="1"/>
</dbReference>
<dbReference type="GO" id="GO:0046872">
    <property type="term" value="F:metal ion binding"/>
    <property type="evidence" value="ECO:0007669"/>
    <property type="project" value="UniProtKB-KW"/>
</dbReference>
<dbReference type="Pfam" id="PF13419">
    <property type="entry name" value="HAD_2"/>
    <property type="match status" value="1"/>
</dbReference>
<evidence type="ECO:0000256" key="5">
    <source>
        <dbReference type="ARBA" id="ARBA00013078"/>
    </source>
</evidence>
<accession>A0A7C5R7L0</accession>
<dbReference type="SUPFAM" id="SSF56784">
    <property type="entry name" value="HAD-like"/>
    <property type="match status" value="1"/>
</dbReference>
<dbReference type="InterPro" id="IPR037512">
    <property type="entry name" value="PGPase_prok"/>
</dbReference>